<dbReference type="AlphaFoldDB" id="A0A0E0UUJ4"/>
<dbReference type="InterPro" id="IPR046644">
    <property type="entry name" value="DUF6756"/>
</dbReference>
<protein>
    <submittedName>
        <fullName evidence="1">Uncharacterized protein</fullName>
    </submittedName>
</protein>
<dbReference type="KEGG" id="lmq:LMM7_1122"/>
<evidence type="ECO:0000313" key="2">
    <source>
        <dbReference type="Proteomes" id="UP000000486"/>
    </source>
</evidence>
<name>A0A0E0UUJ4_LISMM</name>
<dbReference type="RefSeq" id="WP_012581561.1">
    <property type="nucleotide sequence ID" value="NC_017537.1"/>
</dbReference>
<dbReference type="EMBL" id="CP002816">
    <property type="protein sequence ID" value="AEH92127.1"/>
    <property type="molecule type" value="Genomic_DNA"/>
</dbReference>
<dbReference type="HOGENOM" id="CLU_1522594_0_0_9"/>
<sequence length="180" mass="21126">MNSLEPRNEVESIIIEHNIDRKTFFEVDKISYKKIENKIISKFINLEDGFDFNLHRGYLRYNHKLRCIGISYQKNDWWEWFKLVPSIVGQTAPVYVVFTGDNYTWIYTGYLEALMKILYYGSPIGEGDCYIVSQKFDWLIGYSDDGDYVTCVDNGLFFSIDKMVLLDSDINVHLLPVQTN</sequence>
<organism evidence="1 2">
    <name type="scientific">Listeria monocytogenes serotype 4a (strain M7)</name>
    <dbReference type="NCBI Taxonomy" id="1030009"/>
    <lineage>
        <taxon>Bacteria</taxon>
        <taxon>Bacillati</taxon>
        <taxon>Bacillota</taxon>
        <taxon>Bacilli</taxon>
        <taxon>Bacillales</taxon>
        <taxon>Listeriaceae</taxon>
        <taxon>Listeria</taxon>
    </lineage>
</organism>
<proteinExistence type="predicted"/>
<dbReference type="PATRIC" id="fig|1030009.3.peg.1111"/>
<gene>
    <name evidence="1" type="ordered locus">LMM7_1122</name>
</gene>
<evidence type="ECO:0000313" key="1">
    <source>
        <dbReference type="EMBL" id="AEH92127.1"/>
    </source>
</evidence>
<dbReference type="Proteomes" id="UP000000486">
    <property type="component" value="Chromosome"/>
</dbReference>
<accession>A0A0E0UUJ4</accession>
<reference evidence="1 2" key="1">
    <citation type="journal article" date="2011" name="J. Bacteriol.">
        <title>Genome sequence of the nonpathogenic Listeria monocytogenes serovar 4a strain M7.</title>
        <authorList>
            <person name="Chen J."/>
            <person name="Xia Y."/>
            <person name="Cheng C."/>
            <person name="Fang C."/>
            <person name="Shan Y."/>
            <person name="Jin G."/>
            <person name="Fang W."/>
        </authorList>
    </citation>
    <scope>NUCLEOTIDE SEQUENCE [LARGE SCALE GENOMIC DNA]</scope>
    <source>
        <strain evidence="1 2">M7</strain>
    </source>
</reference>
<dbReference type="Pfam" id="PF20541">
    <property type="entry name" value="DUF6756"/>
    <property type="match status" value="1"/>
</dbReference>